<name>A0ACB0K0M2_TRIPR</name>
<protein>
    <submittedName>
        <fullName evidence="1">Uncharacterized protein</fullName>
    </submittedName>
</protein>
<proteinExistence type="predicted"/>
<evidence type="ECO:0000313" key="2">
    <source>
        <dbReference type="Proteomes" id="UP001177021"/>
    </source>
</evidence>
<gene>
    <name evidence="1" type="ORF">MILVUS5_LOCUS18608</name>
</gene>
<evidence type="ECO:0000313" key="1">
    <source>
        <dbReference type="EMBL" id="CAJ2650872.1"/>
    </source>
</evidence>
<dbReference type="EMBL" id="CASHSV030000109">
    <property type="protein sequence ID" value="CAJ2650872.1"/>
    <property type="molecule type" value="Genomic_DNA"/>
</dbReference>
<dbReference type="Proteomes" id="UP001177021">
    <property type="component" value="Unassembled WGS sequence"/>
</dbReference>
<accession>A0ACB0K0M2</accession>
<comment type="caution">
    <text evidence="1">The sequence shown here is derived from an EMBL/GenBank/DDBJ whole genome shotgun (WGS) entry which is preliminary data.</text>
</comment>
<reference evidence="1" key="1">
    <citation type="submission" date="2023-10" db="EMBL/GenBank/DDBJ databases">
        <authorList>
            <person name="Rodriguez Cubillos JULIANA M."/>
            <person name="De Vega J."/>
        </authorList>
    </citation>
    <scope>NUCLEOTIDE SEQUENCE</scope>
</reference>
<sequence length="106" mass="12433">MGLSVKSPVQMQSLEEGCSKKRKYTETEKDLSRVMETDYLDSDYDAEEDALRRRKILDELFKTFQKNSEAIASCSKRKKPNCETNIDRPVARKKKNKKNKKKNERV</sequence>
<organism evidence="1 2">
    <name type="scientific">Trifolium pratense</name>
    <name type="common">Red clover</name>
    <dbReference type="NCBI Taxonomy" id="57577"/>
    <lineage>
        <taxon>Eukaryota</taxon>
        <taxon>Viridiplantae</taxon>
        <taxon>Streptophyta</taxon>
        <taxon>Embryophyta</taxon>
        <taxon>Tracheophyta</taxon>
        <taxon>Spermatophyta</taxon>
        <taxon>Magnoliopsida</taxon>
        <taxon>eudicotyledons</taxon>
        <taxon>Gunneridae</taxon>
        <taxon>Pentapetalae</taxon>
        <taxon>rosids</taxon>
        <taxon>fabids</taxon>
        <taxon>Fabales</taxon>
        <taxon>Fabaceae</taxon>
        <taxon>Papilionoideae</taxon>
        <taxon>50 kb inversion clade</taxon>
        <taxon>NPAAA clade</taxon>
        <taxon>Hologalegina</taxon>
        <taxon>IRL clade</taxon>
        <taxon>Trifolieae</taxon>
        <taxon>Trifolium</taxon>
    </lineage>
</organism>
<keyword evidence="2" id="KW-1185">Reference proteome</keyword>